<evidence type="ECO:0000313" key="3">
    <source>
        <dbReference type="Proteomes" id="UP000011602"/>
    </source>
</evidence>
<dbReference type="AlphaFoldDB" id="L9WE38"/>
<dbReference type="Proteomes" id="UP000011602">
    <property type="component" value="Unassembled WGS sequence"/>
</dbReference>
<evidence type="ECO:0000313" key="2">
    <source>
        <dbReference type="EMBL" id="ELY47739.1"/>
    </source>
</evidence>
<dbReference type="EMBL" id="AOHZ01000119">
    <property type="protein sequence ID" value="ELY47739.1"/>
    <property type="molecule type" value="Genomic_DNA"/>
</dbReference>
<gene>
    <name evidence="2" type="ORF">C493_22226</name>
</gene>
<organism evidence="2 3">
    <name type="scientific">Natronolimnohabitans innermongolicus JCM 12255</name>
    <dbReference type="NCBI Taxonomy" id="1227499"/>
    <lineage>
        <taxon>Archaea</taxon>
        <taxon>Methanobacteriati</taxon>
        <taxon>Methanobacteriota</taxon>
        <taxon>Stenosarchaea group</taxon>
        <taxon>Halobacteria</taxon>
        <taxon>Halobacteriales</taxon>
        <taxon>Natrialbaceae</taxon>
        <taxon>Natronolimnohabitans</taxon>
    </lineage>
</organism>
<protein>
    <submittedName>
        <fullName evidence="2">Uncharacterized protein</fullName>
    </submittedName>
</protein>
<evidence type="ECO:0000256" key="1">
    <source>
        <dbReference type="SAM" id="MobiDB-lite"/>
    </source>
</evidence>
<proteinExistence type="predicted"/>
<feature type="region of interest" description="Disordered" evidence="1">
    <location>
        <begin position="80"/>
        <end position="99"/>
    </location>
</feature>
<keyword evidence="3" id="KW-1185">Reference proteome</keyword>
<reference evidence="2 3" key="1">
    <citation type="journal article" date="2014" name="PLoS Genet.">
        <title>Phylogenetically driven sequencing of extremely halophilic archaea reveals strategies for static and dynamic osmo-response.</title>
        <authorList>
            <person name="Becker E.A."/>
            <person name="Seitzer P.M."/>
            <person name="Tritt A."/>
            <person name="Larsen D."/>
            <person name="Krusor M."/>
            <person name="Yao A.I."/>
            <person name="Wu D."/>
            <person name="Madern D."/>
            <person name="Eisen J.A."/>
            <person name="Darling A.E."/>
            <person name="Facciotti M.T."/>
        </authorList>
    </citation>
    <scope>NUCLEOTIDE SEQUENCE [LARGE SCALE GENOMIC DNA]</scope>
    <source>
        <strain evidence="2 3">JCM 12255</strain>
    </source>
</reference>
<name>L9WE38_9EURY</name>
<accession>L9WE38</accession>
<sequence>MLSVRFLRRVPQSVDESRSRDRNLSTVVILVVTQNELEFIVGADSNLDLERRRVPIGMHVPVAGRDFVADRRDLRVRYSEHSGRARARGARDARAKGRE</sequence>
<comment type="caution">
    <text evidence="2">The sequence shown here is derived from an EMBL/GenBank/DDBJ whole genome shotgun (WGS) entry which is preliminary data.</text>
</comment>